<dbReference type="SUPFAM" id="SSF50891">
    <property type="entry name" value="Cyclophilin-like"/>
    <property type="match status" value="1"/>
</dbReference>
<evidence type="ECO:0000313" key="5">
    <source>
        <dbReference type="EMBL" id="MFL9925526.1"/>
    </source>
</evidence>
<keyword evidence="2" id="KW-0378">Hydrolase</keyword>
<dbReference type="PANTHER" id="PTHR43309">
    <property type="entry name" value="5-OXOPROLINASE SUBUNIT C"/>
    <property type="match status" value="1"/>
</dbReference>
<dbReference type="InterPro" id="IPR052708">
    <property type="entry name" value="PxpC"/>
</dbReference>
<name>A0ABW9A9E7_9BURK</name>
<keyword evidence="3" id="KW-0067">ATP-binding</keyword>
<reference evidence="5 6" key="1">
    <citation type="journal article" date="2024" name="Chem. Sci.">
        <title>Discovery of megapolipeptins by genome mining of a Burkholderiales bacteria collection.</title>
        <authorList>
            <person name="Paulo B.S."/>
            <person name="Recchia M.J.J."/>
            <person name="Lee S."/>
            <person name="Fergusson C.H."/>
            <person name="Romanowski S.B."/>
            <person name="Hernandez A."/>
            <person name="Krull N."/>
            <person name="Liu D.Y."/>
            <person name="Cavanagh H."/>
            <person name="Bos A."/>
            <person name="Gray C.A."/>
            <person name="Murphy B.T."/>
            <person name="Linington R.G."/>
            <person name="Eustaquio A.S."/>
        </authorList>
    </citation>
    <scope>NUCLEOTIDE SEQUENCE [LARGE SCALE GENOMIC DNA]</scope>
    <source>
        <strain evidence="5 6">RL21-008-BIB-A</strain>
    </source>
</reference>
<evidence type="ECO:0000256" key="2">
    <source>
        <dbReference type="ARBA" id="ARBA00022801"/>
    </source>
</evidence>
<dbReference type="InterPro" id="IPR003778">
    <property type="entry name" value="CT_A_B"/>
</dbReference>
<feature type="domain" description="Carboxyltransferase" evidence="4">
    <location>
        <begin position="25"/>
        <end position="329"/>
    </location>
</feature>
<dbReference type="Proteomes" id="UP001629246">
    <property type="component" value="Unassembled WGS sequence"/>
</dbReference>
<evidence type="ECO:0000313" key="6">
    <source>
        <dbReference type="Proteomes" id="UP001629246"/>
    </source>
</evidence>
<evidence type="ECO:0000256" key="3">
    <source>
        <dbReference type="ARBA" id="ARBA00022840"/>
    </source>
</evidence>
<dbReference type="RefSeq" id="WP_408158715.1">
    <property type="nucleotide sequence ID" value="NZ_JAQQFM010000006.1"/>
</dbReference>
<keyword evidence="1" id="KW-0547">Nucleotide-binding</keyword>
<evidence type="ECO:0000259" key="4">
    <source>
        <dbReference type="SMART" id="SM00797"/>
    </source>
</evidence>
<dbReference type="NCBIfam" id="TIGR00724">
    <property type="entry name" value="urea_amlyse_rel"/>
    <property type="match status" value="1"/>
</dbReference>
<dbReference type="PANTHER" id="PTHR43309:SF3">
    <property type="entry name" value="5-OXOPROLINASE SUBUNIT C"/>
    <property type="match status" value="1"/>
</dbReference>
<protein>
    <submittedName>
        <fullName evidence="5">Biotin-dependent carboxyltransferase family protein</fullName>
    </submittedName>
</protein>
<dbReference type="EMBL" id="JAQQFM010000006">
    <property type="protein sequence ID" value="MFL9925526.1"/>
    <property type="molecule type" value="Genomic_DNA"/>
</dbReference>
<dbReference type="Gene3D" id="2.40.100.10">
    <property type="entry name" value="Cyclophilin-like"/>
    <property type="match status" value="1"/>
</dbReference>
<gene>
    <name evidence="5" type="ORF">PQR62_14700</name>
</gene>
<dbReference type="Pfam" id="PF02626">
    <property type="entry name" value="CT_A_B"/>
    <property type="match status" value="1"/>
</dbReference>
<evidence type="ECO:0000256" key="1">
    <source>
        <dbReference type="ARBA" id="ARBA00022741"/>
    </source>
</evidence>
<accession>A0ABW9A9E7</accession>
<dbReference type="SMART" id="SM00797">
    <property type="entry name" value="AHS2"/>
    <property type="match status" value="1"/>
</dbReference>
<proteinExistence type="predicted"/>
<sequence>MNLMHIDRAGMYCTLQDLGRYGFQQYGVPVNGPMDEWAHRAGNALVGNPEDAAVLECTLTGPALHFSQDTLIALTGADMRATVDGRALPRHRAVMVRRQAKIELQGAVSGTRAYLAVRGGFATDSVMGSRSTYVRGHFGGMQGRALQRGDRVPAFSRERGMPPLALERMLVSSGLNMVAAAALPEAAGHWVPLCEVDPASDVLTLRCIPGPHWHAFDAAARAAFTGQSWQITPQSDRMGYRLDGAALARPDLPEMISEATCFGTVQVPADGRPIVLMADRQSAGGYPKIAYVAAADLPLLAQAGPGAAVRFATLTQARAEKLWLQCEDRMQALCEAAQRALAPN</sequence>
<organism evidence="5 6">
    <name type="scientific">Herbaspirillum lusitanum</name>
    <dbReference type="NCBI Taxonomy" id="213312"/>
    <lineage>
        <taxon>Bacteria</taxon>
        <taxon>Pseudomonadati</taxon>
        <taxon>Pseudomonadota</taxon>
        <taxon>Betaproteobacteria</taxon>
        <taxon>Burkholderiales</taxon>
        <taxon>Oxalobacteraceae</taxon>
        <taxon>Herbaspirillum</taxon>
    </lineage>
</organism>
<keyword evidence="6" id="KW-1185">Reference proteome</keyword>
<dbReference type="InterPro" id="IPR029000">
    <property type="entry name" value="Cyclophilin-like_dom_sf"/>
</dbReference>
<comment type="caution">
    <text evidence="5">The sequence shown here is derived from an EMBL/GenBank/DDBJ whole genome shotgun (WGS) entry which is preliminary data.</text>
</comment>